<gene>
    <name evidence="1" type="ORF">HG66A1_05870</name>
</gene>
<evidence type="ECO:0000313" key="1">
    <source>
        <dbReference type="EMBL" id="QDT18825.1"/>
    </source>
</evidence>
<reference evidence="1 2" key="1">
    <citation type="submission" date="2019-02" db="EMBL/GenBank/DDBJ databases">
        <title>Deep-cultivation of Planctomycetes and their phenomic and genomic characterization uncovers novel biology.</title>
        <authorList>
            <person name="Wiegand S."/>
            <person name="Jogler M."/>
            <person name="Boedeker C."/>
            <person name="Pinto D."/>
            <person name="Vollmers J."/>
            <person name="Rivas-Marin E."/>
            <person name="Kohn T."/>
            <person name="Peeters S.H."/>
            <person name="Heuer A."/>
            <person name="Rast P."/>
            <person name="Oberbeckmann S."/>
            <person name="Bunk B."/>
            <person name="Jeske O."/>
            <person name="Meyerdierks A."/>
            <person name="Storesund J.E."/>
            <person name="Kallscheuer N."/>
            <person name="Luecker S."/>
            <person name="Lage O.M."/>
            <person name="Pohl T."/>
            <person name="Merkel B.J."/>
            <person name="Hornburger P."/>
            <person name="Mueller R.-W."/>
            <person name="Bruemmer F."/>
            <person name="Labrenz M."/>
            <person name="Spormann A.M."/>
            <person name="Op den Camp H."/>
            <person name="Overmann J."/>
            <person name="Amann R."/>
            <person name="Jetten M.S.M."/>
            <person name="Mascher T."/>
            <person name="Medema M.H."/>
            <person name="Devos D.P."/>
            <person name="Kaster A.-K."/>
            <person name="Ovreas L."/>
            <person name="Rohde M."/>
            <person name="Galperin M.Y."/>
            <person name="Jogler C."/>
        </authorList>
    </citation>
    <scope>NUCLEOTIDE SEQUENCE [LARGE SCALE GENOMIC DNA]</scope>
    <source>
        <strain evidence="1 2">HG66A1</strain>
    </source>
</reference>
<dbReference type="Proteomes" id="UP000320421">
    <property type="component" value="Chromosome"/>
</dbReference>
<dbReference type="AlphaFoldDB" id="A0A517PHG6"/>
<keyword evidence="2" id="KW-1185">Reference proteome</keyword>
<name>A0A517PHG6_9PLAN</name>
<evidence type="ECO:0000313" key="2">
    <source>
        <dbReference type="Proteomes" id="UP000320421"/>
    </source>
</evidence>
<organism evidence="1 2">
    <name type="scientific">Gimesia chilikensis</name>
    <dbReference type="NCBI Taxonomy" id="2605989"/>
    <lineage>
        <taxon>Bacteria</taxon>
        <taxon>Pseudomonadati</taxon>
        <taxon>Planctomycetota</taxon>
        <taxon>Planctomycetia</taxon>
        <taxon>Planctomycetales</taxon>
        <taxon>Planctomycetaceae</taxon>
        <taxon>Gimesia</taxon>
    </lineage>
</organism>
<sequence length="257" mass="27994">MNFHQRLDCREFREAGGHTGPHPTVGVGVLVRDCRSALCPPVAYVIPDDFLEYPMMPDSKWQTLMMIDTVGQADRWHPLIDFLFRKFLVMKLNFAERDVGVKTEFCPDVSGFCPGVSGILSSSGRGVSWFALNIGGRTFRIGSECSGGNRVKSGGGSGGCGALVVTVPVGVDPPRARARGEVAYDSGGVDQGESVQRGVREVQWRGFQVGWDIELFRKGEVLRSVRDFVLTVSCSLRSARIAFGLTRCVRSGMALAT</sequence>
<accession>A0A517PHG6</accession>
<proteinExistence type="predicted"/>
<protein>
    <submittedName>
        <fullName evidence="1">Uncharacterized protein</fullName>
    </submittedName>
</protein>
<dbReference type="EMBL" id="CP036266">
    <property type="protein sequence ID" value="QDT18825.1"/>
    <property type="molecule type" value="Genomic_DNA"/>
</dbReference>